<accession>C9ZTL9</accession>
<dbReference type="PANTHER" id="PTHR32387">
    <property type="entry name" value="WU:FJ29H11"/>
    <property type="match status" value="1"/>
</dbReference>
<sequence length="1683" mass="186047">MLLSSPYTSHQQCVFSPFTFFLEKKNYKVHLSDWSTAYMADHEGVIRPIRRGPNVLSTEDIDSYVKELLYSAGRKRNAGQNSFKGNVQQKSLTVEYILEKVYGRFFNQSGQSPFPDGLPFALKQIPSIARIAELQLRATALVQSAVATRPVVTLHELELEVCSAEGVSIFAELGLGDSLTALPFVQHAFNLRSSTGVVAPITSDDFLQFLLFHADAEIMLTSGGDAGDAVRAFAQFYKNGYYTPLQLGIHIQHFSWLLRLLRQETGRTSAFISQIVAENIRAADGRALLYTRVVEALHGSMILREKETSVSRKLFVPFSVRAPVPEAESMGVPLALWNKSGEGPAGGVCLYGVLQTDPISAQPAVPVIVTNAGTAPERLAPHESSAPPSNAVPSAFHGDSSRITNNNDVGTGLACSSAFAYARKRQRRVVADDSTTIVETPSFPKMRVPLEPPPFDVTASKASTVSLPTLSLQDAMSVLRCLVVMQSAHHFSYVPTVHDFTVFKSASNEVVPLFLNGSTSGISSVNSEASNSGTFHVSLEKLLTLLGRTGAPNKLYDLYRSFKNTLNFYNTNDRESSRDAGNDCGQNGSPASLMFQCVELGMSDLLFVPVVGTDSLLPLAAARSALSGRVLLSGYRLGADLLDFHPLHIILSPVFDNGGTTYTFAGDTKNRGSRMGNKTAIVIVDSLCLFGCKSFPHSGRLPEPCEKGEHEVQQLARKTLEDCGVITRVPEEWFENNFLAEVLKRQVEDHHNQVCTSTMEDLHMALRMLTLYWWLMGLCFSKTERHLEKVTGLLNSLNDTRWIPYITPGKESNRNMLREDAVRWCTPRELFPSIQCFIASAASELLNFAPRTCVDLIELWKQYAMNYYGAETTARAVREGQFALEFLNRWVPIVRNLVGTSPSLCNELRAALFGMPRSWNAEVALRVLRSLRIGMHVSVGGIRHLVHCIASDVGSRREVALRSLKKEPLLPLPPPHSAIASNEPFIIGELATCDTVHWFSLTECAKAPSSSDCKMGAGGEHFDLEIFDRSICFLGDDLCGFFRELLGVSPVPTVASWVATAQSYRHRVSAGSIINTSLTELFLHALTICCTLQYREIVSVLEKRMGCGSQDGKHRSSPQGVAQNALQELLDRVPANSKGAYIFPLNGKWRSGAEGLFFCGSYYCGFDEVALQAVENGETEGGSSVAALPALKFTHELSHYAVATVLQRMGLTALEDCTEKIVTFSSLNTDSSAELHRMIGECVPRVQGFMRAQYPLYYELVDEEVRHRLENFGTTLAKDPVLKEVVRYRGKVYSMVRTIRCTYIPQHHCIYGVDEQFTPSVGAEAVADIFVPRPDAEVRRGLLSALQEWFNCGSLQFYGGGFSCETLSSQVTTEPHETRAPSDDPQWHLSAASVSRFRDHFPLGREGFSLIGKPVLTAGKSSNGARSANLKVSLWGDGDGYSVRSLPKWSCEFFGSAHEVIRAAVKRIRRGDDESNTGENPDVSEEFDAGNDGSAIRNAELGVPIHMGGKHHRRRAKRNPGPMVIYRPEGPLKRYDTHDYSVAAERFVYEKLCNETPTDVEVVWVNEHSELGVPYDILLLRRIVSSPTKKRNIGELTGKEDVLAFIEVKSTCTNTRRDFEMSLREVLFAARFGRAYKVYRVFRASTSAMREMHVEVLEDIITMWHQGKLTLTGEVKVMPTGSG</sequence>
<dbReference type="PANTHER" id="PTHR32387:SF0">
    <property type="entry name" value="PROTEIN NO VEIN"/>
    <property type="match status" value="1"/>
</dbReference>
<dbReference type="VEuPathDB" id="TriTrypDB:Tbg972.7.6470"/>
<dbReference type="GeneID" id="23862920"/>
<reference evidence="4" key="1">
    <citation type="journal article" date="2010" name="PLoS Negl. Trop. Dis.">
        <title>The genome sequence of Trypanosoma brucei gambiense, causative agent of chronic human african trypanosomiasis.</title>
        <authorList>
            <person name="Jackson A.P."/>
            <person name="Sanders M."/>
            <person name="Berry A."/>
            <person name="McQuillan J."/>
            <person name="Aslett M.A."/>
            <person name="Quail M.A."/>
            <person name="Chukualim B."/>
            <person name="Capewell P."/>
            <person name="MacLeod A."/>
            <person name="Melville S.E."/>
            <person name="Gibson W."/>
            <person name="Barry J.D."/>
            <person name="Berriman M."/>
            <person name="Hertz-Fowler C."/>
        </authorList>
    </citation>
    <scope>NUCLEOTIDE SEQUENCE [LARGE SCALE GENOMIC DNA]</scope>
    <source>
        <strain evidence="4">MHOM/CI/86/DAL972</strain>
    </source>
</reference>
<name>C9ZTL9_TRYB9</name>
<dbReference type="Proteomes" id="UP000002316">
    <property type="component" value="Chromosome 7"/>
</dbReference>
<dbReference type="EMBL" id="FN554970">
    <property type="protein sequence ID" value="CBH12754.1"/>
    <property type="molecule type" value="Genomic_DNA"/>
</dbReference>
<dbReference type="InterPro" id="IPR024975">
    <property type="entry name" value="NOV_C"/>
</dbReference>
<feature type="region of interest" description="Disordered" evidence="1">
    <location>
        <begin position="1470"/>
        <end position="1492"/>
    </location>
</feature>
<gene>
    <name evidence="3" type="ORF">TbgDal_VII6470</name>
</gene>
<protein>
    <recommendedName>
        <fullName evidence="2">Protein NO VEIN C-terminal domain-containing protein</fullName>
    </recommendedName>
</protein>
<dbReference type="RefSeq" id="XP_011775034.1">
    <property type="nucleotide sequence ID" value="XM_011776732.1"/>
</dbReference>
<evidence type="ECO:0000259" key="2">
    <source>
        <dbReference type="Pfam" id="PF13020"/>
    </source>
</evidence>
<feature type="domain" description="Protein NO VEIN C-terminal" evidence="2">
    <location>
        <begin position="1544"/>
        <end position="1648"/>
    </location>
</feature>
<feature type="compositionally biased region" description="Low complexity" evidence="1">
    <location>
        <begin position="384"/>
        <end position="395"/>
    </location>
</feature>
<proteinExistence type="predicted"/>
<feature type="region of interest" description="Disordered" evidence="1">
    <location>
        <begin position="378"/>
        <end position="403"/>
    </location>
</feature>
<dbReference type="OrthoDB" id="1262810at2759"/>
<evidence type="ECO:0000313" key="3">
    <source>
        <dbReference type="EMBL" id="CBH12754.1"/>
    </source>
</evidence>
<evidence type="ECO:0000313" key="4">
    <source>
        <dbReference type="Proteomes" id="UP000002316"/>
    </source>
</evidence>
<dbReference type="InterPro" id="IPR052957">
    <property type="entry name" value="Auxin_embryo_med"/>
</dbReference>
<evidence type="ECO:0000256" key="1">
    <source>
        <dbReference type="SAM" id="MobiDB-lite"/>
    </source>
</evidence>
<dbReference type="Pfam" id="PF13020">
    <property type="entry name" value="NOV_C"/>
    <property type="match status" value="1"/>
</dbReference>
<organism evidence="3 4">
    <name type="scientific">Trypanosoma brucei gambiense (strain MHOM/CI/86/DAL972)</name>
    <dbReference type="NCBI Taxonomy" id="679716"/>
    <lineage>
        <taxon>Eukaryota</taxon>
        <taxon>Discoba</taxon>
        <taxon>Euglenozoa</taxon>
        <taxon>Kinetoplastea</taxon>
        <taxon>Metakinetoplastina</taxon>
        <taxon>Trypanosomatida</taxon>
        <taxon>Trypanosomatidae</taxon>
        <taxon>Trypanosoma</taxon>
    </lineage>
</organism>
<dbReference type="KEGG" id="tbg:TbgDal_VII6470"/>